<dbReference type="PANTHER" id="PTHR46211:SF1">
    <property type="entry name" value="GLYCEROPHOSPHODIESTER PHOSPHODIESTERASE, CYTOPLASMIC"/>
    <property type="match status" value="1"/>
</dbReference>
<dbReference type="EMBL" id="BBSC01000005">
    <property type="protein sequence ID" value="GAM76041.1"/>
    <property type="molecule type" value="Genomic_DNA"/>
</dbReference>
<organism evidence="2 3">
    <name type="scientific">Vibrio ishigakensis</name>
    <dbReference type="NCBI Taxonomy" id="1481914"/>
    <lineage>
        <taxon>Bacteria</taxon>
        <taxon>Pseudomonadati</taxon>
        <taxon>Pseudomonadota</taxon>
        <taxon>Gammaproteobacteria</taxon>
        <taxon>Vibrionales</taxon>
        <taxon>Vibrionaceae</taxon>
        <taxon>Vibrio</taxon>
    </lineage>
</organism>
<dbReference type="InterPro" id="IPR017946">
    <property type="entry name" value="PLC-like_Pdiesterase_TIM-brl"/>
</dbReference>
<dbReference type="SUPFAM" id="SSF51695">
    <property type="entry name" value="PLC-like phosphodiesterases"/>
    <property type="match status" value="1"/>
</dbReference>
<dbReference type="GO" id="GO:0006629">
    <property type="term" value="P:lipid metabolic process"/>
    <property type="evidence" value="ECO:0007669"/>
    <property type="project" value="InterPro"/>
</dbReference>
<dbReference type="Pfam" id="PF03009">
    <property type="entry name" value="GDPD"/>
    <property type="match status" value="1"/>
</dbReference>
<evidence type="ECO:0000313" key="2">
    <source>
        <dbReference type="EMBL" id="GAM76041.1"/>
    </source>
</evidence>
<dbReference type="AlphaFoldDB" id="A0A0B8QBJ5"/>
<feature type="domain" description="GP-PDE" evidence="1">
    <location>
        <begin position="5"/>
        <end position="227"/>
    </location>
</feature>
<dbReference type="STRING" id="1481914.JCM19241_339"/>
<name>A0A0B8QBJ5_9VIBR</name>
<reference evidence="2 3" key="2">
    <citation type="submission" date="2015-01" db="EMBL/GenBank/DDBJ databases">
        <authorList>
            <consortium name="NBRP consortium"/>
            <person name="Sawabe T."/>
            <person name="Meirelles P."/>
            <person name="Feng G."/>
            <person name="Sayaka M."/>
            <person name="Hattori M."/>
            <person name="Ohkuma M."/>
        </authorList>
    </citation>
    <scope>NUCLEOTIDE SEQUENCE [LARGE SCALE GENOMIC DNA]</scope>
    <source>
        <strain evidence="3">JCM 19241</strain>
    </source>
</reference>
<reference evidence="2 3" key="1">
    <citation type="submission" date="2015-01" db="EMBL/GenBank/DDBJ databases">
        <title>Vibrio sp. C94 JCM 19241 whole genome shotgun sequence.</title>
        <authorList>
            <person name="Sawabe T."/>
            <person name="Meirelles P."/>
            <person name="Feng G."/>
            <person name="Sayaka M."/>
            <person name="Hattori M."/>
            <person name="Ohkuma M."/>
        </authorList>
    </citation>
    <scope>NUCLEOTIDE SEQUENCE [LARGE SCALE GENOMIC DNA]</scope>
    <source>
        <strain evidence="3">JCM 19241</strain>
    </source>
</reference>
<evidence type="ECO:0000313" key="3">
    <source>
        <dbReference type="Proteomes" id="UP000031666"/>
    </source>
</evidence>
<dbReference type="EC" id="3.1.4.46" evidence="2"/>
<proteinExistence type="predicted"/>
<dbReference type="Gene3D" id="3.20.20.190">
    <property type="entry name" value="Phosphatidylinositol (PI) phosphodiesterase"/>
    <property type="match status" value="1"/>
</dbReference>
<sequence>MHTVLKTTAHRGLSSQAPENTMAAFKLAVEQGCDWIEIDVQLSADGIPMVIHDQTVNRCTNGSGKVAEMSLSQLEMLDAGLWFGEEYREEPIPTLLDTLSYVKNANVSLNIELKVYPQDDIHTLCQRVKEVIVQTGVSSEQILFSSFETKALLKMKQLLPEVRRGQLWQSIPNDAMQILQQLSAYSVHCDYRFLTESVARNIKQNGYQLYCYTPNFPELVNEHWKWG</sequence>
<dbReference type="GO" id="GO:0008889">
    <property type="term" value="F:glycerophosphodiester phosphodiesterase activity"/>
    <property type="evidence" value="ECO:0007669"/>
    <property type="project" value="UniProtKB-EC"/>
</dbReference>
<keyword evidence="2" id="KW-0378">Hydrolase</keyword>
<dbReference type="PROSITE" id="PS51704">
    <property type="entry name" value="GP_PDE"/>
    <property type="match status" value="1"/>
</dbReference>
<protein>
    <submittedName>
        <fullName evidence="2">Glycerophosphoryl diester phosphodiesterase</fullName>
        <ecNumber evidence="2">3.1.4.46</ecNumber>
    </submittedName>
</protein>
<dbReference type="PANTHER" id="PTHR46211">
    <property type="entry name" value="GLYCEROPHOSPHORYL DIESTER PHOSPHODIESTERASE"/>
    <property type="match status" value="1"/>
</dbReference>
<dbReference type="PROSITE" id="PS50007">
    <property type="entry name" value="PIPLC_X_DOMAIN"/>
    <property type="match status" value="1"/>
</dbReference>
<evidence type="ECO:0000259" key="1">
    <source>
        <dbReference type="PROSITE" id="PS51704"/>
    </source>
</evidence>
<gene>
    <name evidence="2" type="ORF">JCM19241_339</name>
</gene>
<dbReference type="CDD" id="cd08562">
    <property type="entry name" value="GDPD_EcUgpQ_like"/>
    <property type="match status" value="1"/>
</dbReference>
<accession>A0A0B8QBJ5</accession>
<comment type="caution">
    <text evidence="2">The sequence shown here is derived from an EMBL/GenBank/DDBJ whole genome shotgun (WGS) entry which is preliminary data.</text>
</comment>
<dbReference type="InterPro" id="IPR030395">
    <property type="entry name" value="GP_PDE_dom"/>
</dbReference>
<dbReference type="Proteomes" id="UP000031666">
    <property type="component" value="Unassembled WGS sequence"/>
</dbReference>